<dbReference type="GO" id="GO:0004386">
    <property type="term" value="F:helicase activity"/>
    <property type="evidence" value="ECO:0007669"/>
    <property type="project" value="UniProtKB-KW"/>
</dbReference>
<dbReference type="SUPFAM" id="SSF57903">
    <property type="entry name" value="FYVE/PHD zinc finger"/>
    <property type="match status" value="1"/>
</dbReference>
<dbReference type="Pfam" id="PF00628">
    <property type="entry name" value="PHD"/>
    <property type="match status" value="1"/>
</dbReference>
<keyword evidence="6" id="KW-0862">Zinc</keyword>
<dbReference type="GO" id="GO:0005524">
    <property type="term" value="F:ATP binding"/>
    <property type="evidence" value="ECO:0007669"/>
    <property type="project" value="UniProtKB-KW"/>
</dbReference>
<organism evidence="13 14">
    <name type="scientific">Porphyridium purpureum</name>
    <name type="common">Red alga</name>
    <name type="synonym">Porphyridium cruentum</name>
    <dbReference type="NCBI Taxonomy" id="35688"/>
    <lineage>
        <taxon>Eukaryota</taxon>
        <taxon>Rhodophyta</taxon>
        <taxon>Bangiophyceae</taxon>
        <taxon>Porphyridiales</taxon>
        <taxon>Porphyridiaceae</taxon>
        <taxon>Porphyridium</taxon>
    </lineage>
</organism>
<keyword evidence="14" id="KW-1185">Reference proteome</keyword>
<dbReference type="SMART" id="SM00490">
    <property type="entry name" value="HELICc"/>
    <property type="match status" value="1"/>
</dbReference>
<evidence type="ECO:0000256" key="8">
    <source>
        <dbReference type="PROSITE-ProRule" id="PRU00146"/>
    </source>
</evidence>
<feature type="domain" description="PHD-type" evidence="10">
    <location>
        <begin position="1616"/>
        <end position="1663"/>
    </location>
</feature>
<sequence>MASDADFFEIETDDEDSGNGGGTYLARPQMPVSESVWPVQPLTDQKHQAQPPQQERQEHHTDCIAQVPPRDRGGALLSTHERGSSTLIGQHHAHTLPNTQSFQNQGHQRKSLGLNMTRNQDAQPIECVADMLDEDDWDIDMEVVERIERAHMEQKLHGATHTDGHYPPESCFREPERQGPMPTQALSARSIERGTLNAGPVCNFPPQSYNATVGLCVSTEPSPATPSSGPRLACAQFTGNASAPLARLDASASMQGNLLAGLPGKSSSSPALHLAKPCEVIEITQPWSSSAGDFTQSNVQHHLVTEHYLVQSLEPVAEGNLNGNEHEHELKQTTLDAFVRGRGKGAAAGVSSSPPPDVVFVRARSVDAKHHPLVEATVQDTCGTNGAAAPSSLYAHWIVPSNLNLRPYQSSLAASALGANSLICLPTGLGKTRIASVLILNMVHWFPRGRTLFIAPTRPLITQQRASILDTTGLSPEFVQEVTGMTPAKDRAAAWRSSGSSQSAVKVVVATAQVALNDLLAGKVDASAFVLVVVDEAHRARGNTAACKLVQELMLRTQYTIRVVGLSATPGNSKELVQELVTNLSITRVCCKSETDADVAPYVHARKKKSVVVTLQGHLLGAVLQCALLGESALTRLANLRILLFPVRECFSVLKQQLADLRARNFEPAAMPLAQLEMNRAPDEERKEAYDTLPSLGMIRAVRQRWLETLPPETTSREKYAIEGDFAFLTVWAQLMRTLKTHGIRAIQANLHRLHAGPQTSRARIECCNSPVFRALLSFVDSAVRDGAVHPKVLLCEHVVLDHMRKTQTGTRPAASGGGGDPKGSQSSNVIIFTEFRESVAELESRFAKHRPVVRAAGFVGQANAGSKKEREQEARAMNDDGERGNANDRTNGLHAPRRGMKQREQRAVIEAFHRGEINVLIATCIGEEGLDIGSVDLIVMFDVSRSQVRWIQRMGRTGRTKRGNVVALVTGGAEQKALQQLVDATIDIPPYVKHPQCHLNLYEPCATLLPPCIGRLKGEMRHVFQVEKPRAPVGTEAGLRDSFLGKSKVKAGKKSVWEDALLIHRNDCQDASKEKERGALFSMLSERTRARAAAICDNAYARNKGSLEPFLNSMDLKEWANHVEKRSSISSFSKDVNTKPIDGGALNGLAGTGFFRICVSLSSSVKNMVAQAVVRSCEDVFFGTVSVGQYVAARNALLAKVKVMQSKNAPKQNGEELVDVEEMGDGTDDDACVVFGSAFSSPASSFSKSSLPTSSSCLPARKSREKKASVQARDANCEVDLEMAIDFPLTFAGAAHSFPHELEGAEQTGGQATLQPADCVFEERGPTKHIPRSEPKRRRKNEGAMRQNLEAEKHRKTRNLAPTASPGNDDCVVKGDGQVVLQEKSKSRQTGLGESVLFCKNGIEQEQAKSPHAFANREKRREIDRGRESDSDSCSSFEVCGVSDIVSSKPRRRAGLKLHSHHATFATEKSRRSERASASVADGGDAASSRAGTYNDRGCMLKMGNPESVAEGSRKHRRAPLLIVSSDDDESSEDLALEQIRKLQPTGRPLSISPRKIMKHAPTAHSRLRGPAKASSHLMASHSSEAGELEDEDAQVGTNVDAVLKDRSSPSDSHVSLCCECGLGGLLVCCDACPGALHLECAKPPLRIVPEGEWLCGQCHKWGAKDCGAFPNGGVVKGEAPKMKRKRLIRHEDAELSQDLIVEIADELNGNDSVDSYSDDDTCNLGERSHRQAQKADQQVKLQCEEHQREQQQQPILSGRQIHPRKPILKDDEDDDDDSEQGENADKAQRHHVSAVEGKLQERRRKCESDEGPVKCKSLKQPSRALHPQAQRKGRKRDTRSTGFAVDSTAKRARNKRSAAFYFEEEAAEDSDTQLKKQARTGDQDSYTSVDDCIGSLEHFLVNSVPHDTDSTPARRSHGNSIRESDSPDCPQSLDIYRRAMLTQYQHEMNFATPMNRKRKRAGASRLADIARRLDMNLDRDVQQRQSKVIQAKRLGTEMESGEENANVSVAGLAGQNGALPWHDDSSSSESDASDPVGRLELFPVLRQRLANHSTDAGIAGPSKNHQSVTHPSLHLLSASKPPADQAGQGRLSSAAHREKVEADVLDALNSRDSRFGARGILGGARVWDIHLQRQAQEVKEHIGYDFECSPVILLAPRLMNSPLGQFLASSQSGLDCSGNIGGEALGVQPDVLVSATCGLLIRRHSAMCKEVQTRSQASELLAWIRNLQSELRCVVVVCVMDDQTKQISQAVQAILGEMVRAYPGTVRGCVLTEQQCMAPAKSSSASSTLVDIIRALHASELARCPQSIEALRVFRRVIGGGKLKQVEALRSVLAGHAHASVLALLLARAGSLAKLASFSVQEIQALLPPAVLSPALCSDLYAMCALTASEYALV</sequence>
<dbReference type="InterPro" id="IPR001650">
    <property type="entry name" value="Helicase_C-like"/>
</dbReference>
<feature type="region of interest" description="Disordered" evidence="9">
    <location>
        <begin position="2017"/>
        <end position="2037"/>
    </location>
</feature>
<accession>A0A5J4YZW2</accession>
<dbReference type="InterPro" id="IPR014001">
    <property type="entry name" value="Helicase_ATP-bd"/>
</dbReference>
<protein>
    <submittedName>
        <fullName evidence="13">Fanconi anemia group M protein-like</fullName>
    </submittedName>
</protein>
<keyword evidence="5" id="KW-0347">Helicase</keyword>
<evidence type="ECO:0000313" key="13">
    <source>
        <dbReference type="EMBL" id="KAA8497171.1"/>
    </source>
</evidence>
<feature type="region of interest" description="Disordered" evidence="9">
    <location>
        <begin position="864"/>
        <end position="902"/>
    </location>
</feature>
<dbReference type="SMART" id="SM00249">
    <property type="entry name" value="PHD"/>
    <property type="match status" value="1"/>
</dbReference>
<evidence type="ECO:0000256" key="6">
    <source>
        <dbReference type="ARBA" id="ARBA00022833"/>
    </source>
</evidence>
<dbReference type="PROSITE" id="PS51192">
    <property type="entry name" value="HELICASE_ATP_BIND_1"/>
    <property type="match status" value="1"/>
</dbReference>
<dbReference type="Pfam" id="PF00270">
    <property type="entry name" value="DEAD"/>
    <property type="match status" value="1"/>
</dbReference>
<feature type="compositionally biased region" description="Acidic residues" evidence="9">
    <location>
        <begin position="1772"/>
        <end position="1784"/>
    </location>
</feature>
<name>A0A5J4YZW2_PORPP</name>
<dbReference type="InterPro" id="IPR011011">
    <property type="entry name" value="Znf_FYVE_PHD"/>
</dbReference>
<dbReference type="SUPFAM" id="SSF52540">
    <property type="entry name" value="P-loop containing nucleoside triphosphate hydrolases"/>
    <property type="match status" value="1"/>
</dbReference>
<dbReference type="Gene3D" id="3.40.50.300">
    <property type="entry name" value="P-loop containing nucleotide triphosphate hydrolases"/>
    <property type="match status" value="2"/>
</dbReference>
<feature type="compositionally biased region" description="Basic and acidic residues" evidence="9">
    <location>
        <begin position="157"/>
        <end position="177"/>
    </location>
</feature>
<feature type="region of interest" description="Disordered" evidence="9">
    <location>
        <begin position="1"/>
        <end position="60"/>
    </location>
</feature>
<evidence type="ECO:0000313" key="14">
    <source>
        <dbReference type="Proteomes" id="UP000324585"/>
    </source>
</evidence>
<dbReference type="GO" id="GO:0008270">
    <property type="term" value="F:zinc ion binding"/>
    <property type="evidence" value="ECO:0007669"/>
    <property type="project" value="UniProtKB-KW"/>
</dbReference>
<evidence type="ECO:0000259" key="12">
    <source>
        <dbReference type="PROSITE" id="PS51194"/>
    </source>
</evidence>
<dbReference type="GO" id="GO:0003676">
    <property type="term" value="F:nucleic acid binding"/>
    <property type="evidence" value="ECO:0007669"/>
    <property type="project" value="InterPro"/>
</dbReference>
<dbReference type="CDD" id="cd15532">
    <property type="entry name" value="PHD2_CHD_II"/>
    <property type="match status" value="1"/>
</dbReference>
<dbReference type="InterPro" id="IPR013083">
    <property type="entry name" value="Znf_RING/FYVE/PHD"/>
</dbReference>
<dbReference type="PANTHER" id="PTHR14025">
    <property type="entry name" value="FANCONI ANEMIA GROUP M FANCM FAMILY MEMBER"/>
    <property type="match status" value="1"/>
</dbReference>
<evidence type="ECO:0000256" key="4">
    <source>
        <dbReference type="ARBA" id="ARBA00022801"/>
    </source>
</evidence>
<keyword evidence="4" id="KW-0378">Hydrolase</keyword>
<keyword evidence="7" id="KW-0067">ATP-binding</keyword>
<feature type="region of interest" description="Disordered" evidence="9">
    <location>
        <begin position="1730"/>
        <end position="1852"/>
    </location>
</feature>
<feature type="region of interest" description="Disordered" evidence="9">
    <location>
        <begin position="1868"/>
        <end position="1889"/>
    </location>
</feature>
<dbReference type="InterPro" id="IPR001965">
    <property type="entry name" value="Znf_PHD"/>
</dbReference>
<evidence type="ECO:0000256" key="7">
    <source>
        <dbReference type="ARBA" id="ARBA00022840"/>
    </source>
</evidence>
<dbReference type="PANTHER" id="PTHR14025:SF20">
    <property type="entry name" value="FANCONI ANEMIA GROUP M PROTEIN"/>
    <property type="match status" value="1"/>
</dbReference>
<dbReference type="OrthoDB" id="6513042at2759"/>
<feature type="compositionally biased region" description="Low complexity" evidence="9">
    <location>
        <begin position="1242"/>
        <end position="1257"/>
    </location>
</feature>
<keyword evidence="1" id="KW-0479">Metal-binding</keyword>
<feature type="compositionally biased region" description="Basic and acidic residues" evidence="9">
    <location>
        <begin position="1800"/>
        <end position="1815"/>
    </location>
</feature>
<feature type="region of interest" description="Disordered" evidence="9">
    <location>
        <begin position="2077"/>
        <end position="2097"/>
    </location>
</feature>
<evidence type="ECO:0000256" key="1">
    <source>
        <dbReference type="ARBA" id="ARBA00022723"/>
    </source>
</evidence>
<evidence type="ECO:0000259" key="10">
    <source>
        <dbReference type="PROSITE" id="PS50016"/>
    </source>
</evidence>
<feature type="region of interest" description="Disordered" evidence="9">
    <location>
        <begin position="1905"/>
        <end position="1933"/>
    </location>
</feature>
<dbReference type="EMBL" id="VRMN01000002">
    <property type="protein sequence ID" value="KAA8497171.1"/>
    <property type="molecule type" value="Genomic_DNA"/>
</dbReference>
<dbReference type="PROSITE" id="PS50016">
    <property type="entry name" value="ZF_PHD_2"/>
    <property type="match status" value="1"/>
</dbReference>
<dbReference type="Gene3D" id="3.30.40.10">
    <property type="entry name" value="Zinc/RING finger domain, C3HC4 (zinc finger)"/>
    <property type="match status" value="1"/>
</dbReference>
<feature type="region of interest" description="Disordered" evidence="9">
    <location>
        <begin position="1242"/>
        <end position="1269"/>
    </location>
</feature>
<dbReference type="InterPro" id="IPR011545">
    <property type="entry name" value="DEAD/DEAH_box_helicase_dom"/>
</dbReference>
<feature type="domain" description="Helicase ATP-binding" evidence="11">
    <location>
        <begin position="412"/>
        <end position="588"/>
    </location>
</feature>
<feature type="compositionally biased region" description="Polar residues" evidence="9">
    <location>
        <begin position="1912"/>
        <end position="1921"/>
    </location>
</feature>
<reference evidence="14" key="1">
    <citation type="journal article" date="2019" name="Nat. Commun.">
        <title>Expansion of phycobilisome linker gene families in mesophilic red algae.</title>
        <authorList>
            <person name="Lee J."/>
            <person name="Kim D."/>
            <person name="Bhattacharya D."/>
            <person name="Yoon H.S."/>
        </authorList>
    </citation>
    <scope>NUCLEOTIDE SEQUENCE [LARGE SCALE GENOMIC DNA]</scope>
    <source>
        <strain evidence="14">CCMP 1328</strain>
    </source>
</reference>
<dbReference type="Proteomes" id="UP000324585">
    <property type="component" value="Unassembled WGS sequence"/>
</dbReference>
<gene>
    <name evidence="13" type="ORF">FVE85_0900</name>
</gene>
<feature type="region of interest" description="Disordered" evidence="9">
    <location>
        <begin position="807"/>
        <end position="828"/>
    </location>
</feature>
<dbReference type="Pfam" id="PF00271">
    <property type="entry name" value="Helicase_C"/>
    <property type="match status" value="1"/>
</dbReference>
<feature type="region of interest" description="Disordered" evidence="9">
    <location>
        <begin position="1326"/>
        <end position="1372"/>
    </location>
</feature>
<feature type="compositionally biased region" description="Basic and acidic residues" evidence="9">
    <location>
        <begin position="867"/>
        <end position="887"/>
    </location>
</feature>
<feature type="compositionally biased region" description="Acidic residues" evidence="9">
    <location>
        <begin position="1"/>
        <end position="17"/>
    </location>
</feature>
<evidence type="ECO:0000256" key="9">
    <source>
        <dbReference type="SAM" id="MobiDB-lite"/>
    </source>
</evidence>
<feature type="region of interest" description="Disordered" evidence="9">
    <location>
        <begin position="1562"/>
        <end position="1595"/>
    </location>
</feature>
<evidence type="ECO:0000256" key="3">
    <source>
        <dbReference type="ARBA" id="ARBA00022771"/>
    </source>
</evidence>
<evidence type="ECO:0000259" key="11">
    <source>
        <dbReference type="PROSITE" id="PS51192"/>
    </source>
</evidence>
<proteinExistence type="predicted"/>
<feature type="domain" description="Helicase C-terminal" evidence="12">
    <location>
        <begin position="835"/>
        <end position="1000"/>
    </location>
</feature>
<dbReference type="PROSITE" id="PS01359">
    <property type="entry name" value="ZF_PHD_1"/>
    <property type="match status" value="1"/>
</dbReference>
<keyword evidence="2" id="KW-0547">Nucleotide-binding</keyword>
<feature type="region of interest" description="Disordered" evidence="9">
    <location>
        <begin position="157"/>
        <end position="182"/>
    </location>
</feature>
<feature type="compositionally biased region" description="Basic and acidic residues" evidence="9">
    <location>
        <begin position="1326"/>
        <end position="1335"/>
    </location>
</feature>
<feature type="compositionally biased region" description="Low complexity" evidence="9">
    <location>
        <begin position="1477"/>
        <end position="1490"/>
    </location>
</feature>
<dbReference type="InterPro" id="IPR019787">
    <property type="entry name" value="Znf_PHD-finger"/>
</dbReference>
<dbReference type="SMART" id="SM00487">
    <property type="entry name" value="DEXDc"/>
    <property type="match status" value="1"/>
</dbReference>
<evidence type="ECO:0000256" key="5">
    <source>
        <dbReference type="ARBA" id="ARBA00022806"/>
    </source>
</evidence>
<keyword evidence="3 8" id="KW-0863">Zinc-finger</keyword>
<feature type="region of interest" description="Disordered" evidence="9">
    <location>
        <begin position="1464"/>
        <end position="1490"/>
    </location>
</feature>
<dbReference type="InterPro" id="IPR019786">
    <property type="entry name" value="Zinc_finger_PHD-type_CS"/>
</dbReference>
<comment type="caution">
    <text evidence="13">The sequence shown here is derived from an EMBL/GenBank/DDBJ whole genome shotgun (WGS) entry which is preliminary data.</text>
</comment>
<dbReference type="InterPro" id="IPR027417">
    <property type="entry name" value="P-loop_NTPase"/>
</dbReference>
<feature type="region of interest" description="Disordered" evidence="9">
    <location>
        <begin position="1410"/>
        <end position="1432"/>
    </location>
</feature>
<dbReference type="GO" id="GO:0016787">
    <property type="term" value="F:hydrolase activity"/>
    <property type="evidence" value="ECO:0007669"/>
    <property type="project" value="UniProtKB-KW"/>
</dbReference>
<feature type="compositionally biased region" description="Basic and acidic residues" evidence="9">
    <location>
        <begin position="1416"/>
        <end position="1431"/>
    </location>
</feature>
<dbReference type="PROSITE" id="PS51194">
    <property type="entry name" value="HELICASE_CTER"/>
    <property type="match status" value="1"/>
</dbReference>
<evidence type="ECO:0000256" key="2">
    <source>
        <dbReference type="ARBA" id="ARBA00022741"/>
    </source>
</evidence>